<dbReference type="Gene3D" id="2.40.50.100">
    <property type="match status" value="2"/>
</dbReference>
<dbReference type="PANTHER" id="PTHR11715:SF3">
    <property type="entry name" value="GLYCINE CLEAVAGE SYSTEM H PROTEIN-RELATED"/>
    <property type="match status" value="1"/>
</dbReference>
<gene>
    <name evidence="1" type="ORF">IM811_006547</name>
</gene>
<evidence type="ECO:0000313" key="1">
    <source>
        <dbReference type="EMBL" id="KAF9743456.1"/>
    </source>
</evidence>
<dbReference type="InterPro" id="IPR011053">
    <property type="entry name" value="Single_hybrid_motif"/>
</dbReference>
<dbReference type="InterPro" id="IPR002930">
    <property type="entry name" value="GCV_H"/>
</dbReference>
<dbReference type="GO" id="GO:0005960">
    <property type="term" value="C:glycine cleavage complex"/>
    <property type="evidence" value="ECO:0007669"/>
    <property type="project" value="InterPro"/>
</dbReference>
<dbReference type="SUPFAM" id="SSF51230">
    <property type="entry name" value="Single hybrid motif"/>
    <property type="match status" value="1"/>
</dbReference>
<dbReference type="AlphaFoldDB" id="A0A8H7N2F6"/>
<dbReference type="Proteomes" id="UP000616885">
    <property type="component" value="Unassembled WGS sequence"/>
</dbReference>
<evidence type="ECO:0000313" key="2">
    <source>
        <dbReference type="Proteomes" id="UP000616885"/>
    </source>
</evidence>
<dbReference type="GO" id="GO:0005737">
    <property type="term" value="C:cytoplasm"/>
    <property type="evidence" value="ECO:0007669"/>
    <property type="project" value="TreeGrafter"/>
</dbReference>
<sequence length="197" mass="21702">MTKQPVIRYLNLVMRFTQTDRKCASFTVLPLRPESAPATKMASIARTLMAARPAISRLAPRTAPLARTPFRAFSSSRMSLLRKYTKDHEWVDISADHKSAVVGISEYAAEQLGDVVYVELPEAPGDWIEQGMPSAPVHAINKALEEKPSTINQVPEDDSHGGGWIAKVDVDEAGVKEFEGLLDAEAYQAYVSTVDEE</sequence>
<dbReference type="Pfam" id="PF01597">
    <property type="entry name" value="GCV_H"/>
    <property type="match status" value="2"/>
</dbReference>
<dbReference type="GO" id="GO:0019464">
    <property type="term" value="P:glycine decarboxylation via glycine cleavage system"/>
    <property type="evidence" value="ECO:0007669"/>
    <property type="project" value="InterPro"/>
</dbReference>
<dbReference type="CDD" id="cd06848">
    <property type="entry name" value="GCS_H"/>
    <property type="match status" value="1"/>
</dbReference>
<proteinExistence type="predicted"/>
<comment type="caution">
    <text evidence="1">The sequence shown here is derived from an EMBL/GenBank/DDBJ whole genome shotgun (WGS) entry which is preliminary data.</text>
</comment>
<dbReference type="InterPro" id="IPR033753">
    <property type="entry name" value="GCV_H/Fam206"/>
</dbReference>
<dbReference type="EMBL" id="JADCTT010000017">
    <property type="protein sequence ID" value="KAF9743456.1"/>
    <property type="molecule type" value="Genomic_DNA"/>
</dbReference>
<reference evidence="1" key="1">
    <citation type="submission" date="2020-10" db="EMBL/GenBank/DDBJ databases">
        <title>High-Quality Genome Resource of Clonostachys rosea strain S41 by Oxford Nanopore Long-Read Sequencing.</title>
        <authorList>
            <person name="Wang H."/>
        </authorList>
    </citation>
    <scope>NUCLEOTIDE SEQUENCE</scope>
    <source>
        <strain evidence="1">S41</strain>
    </source>
</reference>
<organism evidence="1 2">
    <name type="scientific">Bionectria ochroleuca</name>
    <name type="common">Gliocladium roseum</name>
    <dbReference type="NCBI Taxonomy" id="29856"/>
    <lineage>
        <taxon>Eukaryota</taxon>
        <taxon>Fungi</taxon>
        <taxon>Dikarya</taxon>
        <taxon>Ascomycota</taxon>
        <taxon>Pezizomycotina</taxon>
        <taxon>Sordariomycetes</taxon>
        <taxon>Hypocreomycetidae</taxon>
        <taxon>Hypocreales</taxon>
        <taxon>Bionectriaceae</taxon>
        <taxon>Clonostachys</taxon>
    </lineage>
</organism>
<name>A0A8H7N2F6_BIOOC</name>
<evidence type="ECO:0008006" key="3">
    <source>
        <dbReference type="Google" id="ProtNLM"/>
    </source>
</evidence>
<protein>
    <recommendedName>
        <fullName evidence="3">Glycine cleavage system H protein</fullName>
    </recommendedName>
</protein>
<accession>A0A8H7N2F6</accession>
<dbReference type="GO" id="GO:0009249">
    <property type="term" value="P:protein lipoylation"/>
    <property type="evidence" value="ECO:0007669"/>
    <property type="project" value="TreeGrafter"/>
</dbReference>
<dbReference type="PANTHER" id="PTHR11715">
    <property type="entry name" value="GLYCINE CLEAVAGE SYSTEM H PROTEIN"/>
    <property type="match status" value="1"/>
</dbReference>